<dbReference type="Pfam" id="PF00440">
    <property type="entry name" value="TetR_N"/>
    <property type="match status" value="1"/>
</dbReference>
<dbReference type="GO" id="GO:0003700">
    <property type="term" value="F:DNA-binding transcription factor activity"/>
    <property type="evidence" value="ECO:0007669"/>
    <property type="project" value="TreeGrafter"/>
</dbReference>
<dbReference type="SUPFAM" id="SSF46689">
    <property type="entry name" value="Homeodomain-like"/>
    <property type="match status" value="1"/>
</dbReference>
<evidence type="ECO:0000256" key="1">
    <source>
        <dbReference type="ARBA" id="ARBA00023125"/>
    </source>
</evidence>
<dbReference type="Gene3D" id="1.10.357.10">
    <property type="entry name" value="Tetracycline Repressor, domain 2"/>
    <property type="match status" value="1"/>
</dbReference>
<dbReference type="PANTHER" id="PTHR30055:SF153">
    <property type="entry name" value="HTH-TYPE TRANSCRIPTIONAL REPRESSOR RV3405C"/>
    <property type="match status" value="1"/>
</dbReference>
<dbReference type="EMBL" id="LQOT01000047">
    <property type="protein sequence ID" value="ORV44634.1"/>
    <property type="molecule type" value="Genomic_DNA"/>
</dbReference>
<dbReference type="RefSeq" id="WP_085129515.1">
    <property type="nucleotide sequence ID" value="NZ_LQOT01000047.1"/>
</dbReference>
<organism evidence="4 5">
    <name type="scientific">Mycolicibacter engbaekii</name>
    <dbReference type="NCBI Taxonomy" id="188915"/>
    <lineage>
        <taxon>Bacteria</taxon>
        <taxon>Bacillati</taxon>
        <taxon>Actinomycetota</taxon>
        <taxon>Actinomycetes</taxon>
        <taxon>Mycobacteriales</taxon>
        <taxon>Mycobacteriaceae</taxon>
        <taxon>Mycolicibacter</taxon>
    </lineage>
</organism>
<proteinExistence type="predicted"/>
<gene>
    <name evidence="4" type="ORF">AWC02_14880</name>
</gene>
<protein>
    <submittedName>
        <fullName evidence="4">TetR family transcriptional regulator</fullName>
    </submittedName>
</protein>
<dbReference type="PRINTS" id="PR00455">
    <property type="entry name" value="HTHTETR"/>
</dbReference>
<feature type="domain" description="HTH tetR-type" evidence="3">
    <location>
        <begin position="9"/>
        <end position="69"/>
    </location>
</feature>
<reference evidence="4 5" key="1">
    <citation type="submission" date="2016-01" db="EMBL/GenBank/DDBJ databases">
        <title>The new phylogeny of the genus Mycobacterium.</title>
        <authorList>
            <person name="Tarcisio F."/>
            <person name="Conor M."/>
            <person name="Antonella G."/>
            <person name="Elisabetta G."/>
            <person name="Giulia F.S."/>
            <person name="Sara T."/>
            <person name="Anna F."/>
            <person name="Clotilde B."/>
            <person name="Roberto B."/>
            <person name="Veronica D.S."/>
            <person name="Fabio R."/>
            <person name="Monica P."/>
            <person name="Olivier J."/>
            <person name="Enrico T."/>
            <person name="Nicola S."/>
        </authorList>
    </citation>
    <scope>NUCLEOTIDE SEQUENCE [LARGE SCALE GENOMIC DNA]</scope>
    <source>
        <strain evidence="4 5">ATCC 27353</strain>
    </source>
</reference>
<evidence type="ECO:0000256" key="2">
    <source>
        <dbReference type="PROSITE-ProRule" id="PRU00335"/>
    </source>
</evidence>
<dbReference type="InterPro" id="IPR001647">
    <property type="entry name" value="HTH_TetR"/>
</dbReference>
<dbReference type="GO" id="GO:0000976">
    <property type="term" value="F:transcription cis-regulatory region binding"/>
    <property type="evidence" value="ECO:0007669"/>
    <property type="project" value="TreeGrafter"/>
</dbReference>
<keyword evidence="5" id="KW-1185">Reference proteome</keyword>
<dbReference type="PANTHER" id="PTHR30055">
    <property type="entry name" value="HTH-TYPE TRANSCRIPTIONAL REGULATOR RUTR"/>
    <property type="match status" value="1"/>
</dbReference>
<evidence type="ECO:0000313" key="5">
    <source>
        <dbReference type="Proteomes" id="UP000193465"/>
    </source>
</evidence>
<dbReference type="Proteomes" id="UP000193465">
    <property type="component" value="Unassembled WGS sequence"/>
</dbReference>
<feature type="DNA-binding region" description="H-T-H motif" evidence="2">
    <location>
        <begin position="32"/>
        <end position="51"/>
    </location>
</feature>
<comment type="caution">
    <text evidence="4">The sequence shown here is derived from an EMBL/GenBank/DDBJ whole genome shotgun (WGS) entry which is preliminary data.</text>
</comment>
<dbReference type="PROSITE" id="PS50977">
    <property type="entry name" value="HTH_TETR_2"/>
    <property type="match status" value="1"/>
</dbReference>
<evidence type="ECO:0000313" key="4">
    <source>
        <dbReference type="EMBL" id="ORV44634.1"/>
    </source>
</evidence>
<dbReference type="InterPro" id="IPR009057">
    <property type="entry name" value="Homeodomain-like_sf"/>
</dbReference>
<name>A0A1X1TJ85_9MYCO</name>
<dbReference type="STRING" id="188915.AWC02_14880"/>
<evidence type="ECO:0000259" key="3">
    <source>
        <dbReference type="PROSITE" id="PS50977"/>
    </source>
</evidence>
<sequence length="209" mass="22791">MHATSASAPSTTERLLDVTEKFLADKGIRATTMIDVAQAAGVSRAWLYRIFPDKPTLVGAVLMRLIETSWAQARAELSTLANFEDRLVAGVQIGRRTYDDPGTLLMRLRTAEPEEFTACAGAGVRGLVPDLAAFWYPFVAAAADDGDIHPDTELAEASEWIARVMISFGSVPGHHLNPDDPAAVRRHVRRYVLPGLRQAPTPATPEETR</sequence>
<dbReference type="AlphaFoldDB" id="A0A1X1TJ85"/>
<keyword evidence="1 2" id="KW-0238">DNA-binding</keyword>
<dbReference type="InterPro" id="IPR050109">
    <property type="entry name" value="HTH-type_TetR-like_transc_reg"/>
</dbReference>
<accession>A0A1X1TJ85</accession>